<proteinExistence type="predicted"/>
<keyword evidence="2" id="KW-1185">Reference proteome</keyword>
<protein>
    <submittedName>
        <fullName evidence="1">DUF3564 family protein</fullName>
    </submittedName>
</protein>
<evidence type="ECO:0000313" key="2">
    <source>
        <dbReference type="Proteomes" id="UP000298656"/>
    </source>
</evidence>
<gene>
    <name evidence="1" type="ORF">FAZ95_12350</name>
</gene>
<dbReference type="EMBL" id="CP040077">
    <property type="protein sequence ID" value="QCP49896.1"/>
    <property type="molecule type" value="Genomic_DNA"/>
</dbReference>
<dbReference type="Pfam" id="PF12087">
    <property type="entry name" value="DUF3564"/>
    <property type="match status" value="1"/>
</dbReference>
<dbReference type="KEGG" id="tvl:FAZ95_12350"/>
<dbReference type="Proteomes" id="UP000298656">
    <property type="component" value="Chromosome 1"/>
</dbReference>
<dbReference type="InterPro" id="IPR021947">
    <property type="entry name" value="DUF3564"/>
</dbReference>
<dbReference type="AlphaFoldDB" id="A0A4P8INL6"/>
<evidence type="ECO:0000313" key="1">
    <source>
        <dbReference type="EMBL" id="QCP49896.1"/>
    </source>
</evidence>
<accession>A0A4P8INL6</accession>
<sequence>MRITVHLDTFDRINPCAYAILWLDDASLKWSREAHLGLALPEWGLLRMEANRTLVCGPFGGKPLCVLEGLALRKQGGPFEGETGRAHWSTLDAASGEPGHWHVQCIDEQSTKPEFGIFADDEAA</sequence>
<reference evidence="1 2" key="1">
    <citation type="submission" date="2019-05" db="EMBL/GenBank/DDBJ databases">
        <title>Burkholderia sp. DHOD12, isolated from subtropical forest soil.</title>
        <authorList>
            <person name="Gao Z.-H."/>
            <person name="Qiu L.-H."/>
        </authorList>
    </citation>
    <scope>NUCLEOTIDE SEQUENCE [LARGE SCALE GENOMIC DNA]</scope>
    <source>
        <strain evidence="1 2">DHOD12</strain>
    </source>
</reference>
<dbReference type="OrthoDB" id="9130024at2"/>
<organism evidence="1 2">
    <name type="scientific">Trinickia violacea</name>
    <dbReference type="NCBI Taxonomy" id="2571746"/>
    <lineage>
        <taxon>Bacteria</taxon>
        <taxon>Pseudomonadati</taxon>
        <taxon>Pseudomonadota</taxon>
        <taxon>Betaproteobacteria</taxon>
        <taxon>Burkholderiales</taxon>
        <taxon>Burkholderiaceae</taxon>
        <taxon>Trinickia</taxon>
    </lineage>
</organism>
<name>A0A4P8INL6_9BURK</name>
<dbReference type="RefSeq" id="WP_137332720.1">
    <property type="nucleotide sequence ID" value="NZ_CP040077.1"/>
</dbReference>